<dbReference type="EMBL" id="OZ075139">
    <property type="protein sequence ID" value="CAL5018333.1"/>
    <property type="molecule type" value="Genomic_DNA"/>
</dbReference>
<evidence type="ECO:0000313" key="2">
    <source>
        <dbReference type="EMBL" id="CAL5018333.1"/>
    </source>
</evidence>
<dbReference type="SUPFAM" id="SSF54637">
    <property type="entry name" value="Thioesterase/thiol ester dehydrase-isomerase"/>
    <property type="match status" value="1"/>
</dbReference>
<dbReference type="PANTHER" id="PTHR43437:SF3">
    <property type="entry name" value="HYDROXYACYL-THIOESTER DEHYDRATASE TYPE 2, MITOCHONDRIAL"/>
    <property type="match status" value="1"/>
</dbReference>
<evidence type="ECO:0000259" key="1">
    <source>
        <dbReference type="Pfam" id="PF01575"/>
    </source>
</evidence>
<organism evidence="2 3">
    <name type="scientific">Urochloa decumbens</name>
    <dbReference type="NCBI Taxonomy" id="240449"/>
    <lineage>
        <taxon>Eukaryota</taxon>
        <taxon>Viridiplantae</taxon>
        <taxon>Streptophyta</taxon>
        <taxon>Embryophyta</taxon>
        <taxon>Tracheophyta</taxon>
        <taxon>Spermatophyta</taxon>
        <taxon>Magnoliopsida</taxon>
        <taxon>Liliopsida</taxon>
        <taxon>Poales</taxon>
        <taxon>Poaceae</taxon>
        <taxon>PACMAD clade</taxon>
        <taxon>Panicoideae</taxon>
        <taxon>Panicodae</taxon>
        <taxon>Paniceae</taxon>
        <taxon>Melinidinae</taxon>
        <taxon>Urochloa</taxon>
    </lineage>
</organism>
<dbReference type="InterPro" id="IPR050965">
    <property type="entry name" value="UPF0336/Enoyl-CoA_hydratase"/>
</dbReference>
<dbReference type="Proteomes" id="UP001497457">
    <property type="component" value="Chromosome 29rd"/>
</dbReference>
<keyword evidence="3" id="KW-1185">Reference proteome</keyword>
<reference evidence="2" key="1">
    <citation type="submission" date="2024-10" db="EMBL/GenBank/DDBJ databases">
        <authorList>
            <person name="Ryan C."/>
        </authorList>
    </citation>
    <scope>NUCLEOTIDE SEQUENCE [LARGE SCALE GENOMIC DNA]</scope>
</reference>
<evidence type="ECO:0000313" key="3">
    <source>
        <dbReference type="Proteomes" id="UP001497457"/>
    </source>
</evidence>
<dbReference type="PANTHER" id="PTHR43437">
    <property type="entry name" value="HYDROXYACYL-THIOESTER DEHYDRATASE TYPE 2, MITOCHONDRIAL-RELATED"/>
    <property type="match status" value="1"/>
</dbReference>
<dbReference type="InterPro" id="IPR002539">
    <property type="entry name" value="MaoC-like_dom"/>
</dbReference>
<gene>
    <name evidence="2" type="ORF">URODEC1_LOCUS74185</name>
</gene>
<proteinExistence type="predicted"/>
<dbReference type="AlphaFoldDB" id="A0ABC9CCD0"/>
<name>A0ABC9CCD0_9POAL</name>
<dbReference type="Gene3D" id="3.10.129.10">
    <property type="entry name" value="Hotdog Thioesterase"/>
    <property type="match status" value="1"/>
</dbReference>
<dbReference type="GO" id="GO:0016836">
    <property type="term" value="F:hydro-lyase activity"/>
    <property type="evidence" value="ECO:0007669"/>
    <property type="project" value="UniProtKB-ARBA"/>
</dbReference>
<accession>A0ABC9CCD0</accession>
<protein>
    <recommendedName>
        <fullName evidence="1">MaoC-like domain-containing protein</fullName>
    </recommendedName>
</protein>
<sequence length="216" mass="22911">MSTRICTKLSATPPVSQLPRSFISDSTEVPICAAAMRLGRRAIFPLVRTATTTTTPAAPPPPAVMSVGHALRERRRFTEADVAAYAAVSGDRNPVHLDDAAARELGGFQRGRVVHGMLLASLFPSVIASHFPGAVYASQTLKFPAPVYVGDDVIARVQALHIRAMAAANGGTASRYLVKFATKCFTDEEEGSLAIEGEAMAVLPTLELSSESTCKQ</sequence>
<dbReference type="InterPro" id="IPR029069">
    <property type="entry name" value="HotDog_dom_sf"/>
</dbReference>
<dbReference type="CDD" id="cd03449">
    <property type="entry name" value="R_hydratase"/>
    <property type="match status" value="1"/>
</dbReference>
<dbReference type="Pfam" id="PF01575">
    <property type="entry name" value="MaoC_dehydratas"/>
    <property type="match status" value="1"/>
</dbReference>
<feature type="domain" description="MaoC-like" evidence="1">
    <location>
        <begin position="72"/>
        <end position="165"/>
    </location>
</feature>